<accession>A0A0A0K0J8</accession>
<dbReference type="EMBL" id="AVPL01000011">
    <property type="protein sequence ID" value="KGN41862.1"/>
    <property type="molecule type" value="Genomic_DNA"/>
</dbReference>
<comment type="caution">
    <text evidence="1">The sequence shown here is derived from an EMBL/GenBank/DDBJ whole genome shotgun (WGS) entry which is preliminary data.</text>
</comment>
<keyword evidence="2" id="KW-1185">Reference proteome</keyword>
<organism evidence="1 2">
    <name type="scientific">Knoellia aerolata DSM 18566</name>
    <dbReference type="NCBI Taxonomy" id="1385519"/>
    <lineage>
        <taxon>Bacteria</taxon>
        <taxon>Bacillati</taxon>
        <taxon>Actinomycetota</taxon>
        <taxon>Actinomycetes</taxon>
        <taxon>Micrococcales</taxon>
        <taxon>Intrasporangiaceae</taxon>
        <taxon>Knoellia</taxon>
    </lineage>
</organism>
<evidence type="ECO:0000313" key="2">
    <source>
        <dbReference type="Proteomes" id="UP000030013"/>
    </source>
</evidence>
<proteinExistence type="predicted"/>
<gene>
    <name evidence="1" type="ORF">N801_04050</name>
</gene>
<sequence>MLRRFLHAAQEALGCPFLHLEQGLSSCEQEYQLNAGGDRHDLCSAVPLTLRTVL</sequence>
<protein>
    <submittedName>
        <fullName evidence="1">Uncharacterized protein</fullName>
    </submittedName>
</protein>
<reference evidence="1 2" key="1">
    <citation type="submission" date="2013-08" db="EMBL/GenBank/DDBJ databases">
        <title>The genome sequence of Knoellia aerolata.</title>
        <authorList>
            <person name="Zhu W."/>
            <person name="Wang G."/>
        </authorList>
    </citation>
    <scope>NUCLEOTIDE SEQUENCE [LARGE SCALE GENOMIC DNA]</scope>
    <source>
        <strain evidence="1 2">DSM 18566</strain>
    </source>
</reference>
<name>A0A0A0K0J8_9MICO</name>
<dbReference type="Proteomes" id="UP000030013">
    <property type="component" value="Unassembled WGS sequence"/>
</dbReference>
<dbReference type="AlphaFoldDB" id="A0A0A0K0J8"/>
<evidence type="ECO:0000313" key="1">
    <source>
        <dbReference type="EMBL" id="KGN41862.1"/>
    </source>
</evidence>